<dbReference type="GO" id="GO:0005829">
    <property type="term" value="C:cytosol"/>
    <property type="evidence" value="ECO:0007669"/>
    <property type="project" value="TreeGrafter"/>
</dbReference>
<keyword evidence="12" id="KW-1185">Reference proteome</keyword>
<proteinExistence type="inferred from homology"/>
<dbReference type="AlphaFoldDB" id="A0AA48H344"/>
<evidence type="ECO:0000256" key="6">
    <source>
        <dbReference type="ARBA" id="ARBA00022840"/>
    </source>
</evidence>
<dbReference type="InterPro" id="IPR042199">
    <property type="entry name" value="AsparK_Bifunc_asparK/hSer_DH"/>
</dbReference>
<dbReference type="InterPro" id="IPR018042">
    <property type="entry name" value="Aspartate_kinase_CS"/>
</dbReference>
<keyword evidence="9" id="KW-0028">Amino-acid biosynthesis</keyword>
<evidence type="ECO:0000256" key="3">
    <source>
        <dbReference type="ARBA" id="ARBA00022679"/>
    </source>
</evidence>
<feature type="domain" description="Aspartate/glutamate/uridylate kinase" evidence="10">
    <location>
        <begin position="2"/>
        <end position="281"/>
    </location>
</feature>
<gene>
    <name evidence="11" type="ORF">METEAL_02170</name>
</gene>
<evidence type="ECO:0000256" key="5">
    <source>
        <dbReference type="ARBA" id="ARBA00022777"/>
    </source>
</evidence>
<dbReference type="PANTHER" id="PTHR21499">
    <property type="entry name" value="ASPARTATE KINASE"/>
    <property type="match status" value="1"/>
</dbReference>
<comment type="pathway">
    <text evidence="9">Amino-acid biosynthesis; L-methionine biosynthesis via de novo pathway; L-homoserine from L-aspartate: step 1/3.</text>
</comment>
<dbReference type="GO" id="GO:0009090">
    <property type="term" value="P:homoserine biosynthetic process"/>
    <property type="evidence" value="ECO:0007669"/>
    <property type="project" value="TreeGrafter"/>
</dbReference>
<dbReference type="InterPro" id="IPR036393">
    <property type="entry name" value="AceGlu_kinase-like_sf"/>
</dbReference>
<keyword evidence="6" id="KW-0067">ATP-binding</keyword>
<reference evidence="12" key="1">
    <citation type="journal article" date="2023" name="Int. J. Syst. Evol. Microbiol.">
        <title>Mesoterricola silvestris gen. nov., sp. nov., Mesoterricola sediminis sp. nov., Geothrix oryzae sp. nov., Geothrix edaphica sp. nov., Geothrix rubra sp. nov., and Geothrix limicola sp. nov., six novel members of Acidobacteriota isolated from soils.</title>
        <authorList>
            <person name="Itoh H."/>
            <person name="Sugisawa Y."/>
            <person name="Mise K."/>
            <person name="Xu Z."/>
            <person name="Kuniyasu M."/>
            <person name="Ushijima N."/>
            <person name="Kawano K."/>
            <person name="Kobayashi E."/>
            <person name="Shiratori Y."/>
            <person name="Masuda Y."/>
            <person name="Senoo K."/>
        </authorList>
    </citation>
    <scope>NUCLEOTIDE SEQUENCE [LARGE SCALE GENOMIC DNA]</scope>
    <source>
        <strain evidence="12">W79</strain>
    </source>
</reference>
<dbReference type="NCBIfam" id="TIGR00657">
    <property type="entry name" value="asp_kinases"/>
    <property type="match status" value="1"/>
</dbReference>
<keyword evidence="3 8" id="KW-0808">Transferase</keyword>
<dbReference type="SUPFAM" id="SSF55021">
    <property type="entry name" value="ACT-like"/>
    <property type="match status" value="1"/>
</dbReference>
<name>A0AA48H344_9BACT</name>
<dbReference type="InterPro" id="IPR001048">
    <property type="entry name" value="Asp/Glu/Uridylate_kinase"/>
</dbReference>
<evidence type="ECO:0000256" key="1">
    <source>
        <dbReference type="ARBA" id="ARBA00004766"/>
    </source>
</evidence>
<dbReference type="KEGG" id="msil:METEAL_02170"/>
<evidence type="ECO:0000256" key="8">
    <source>
        <dbReference type="RuleBase" id="RU003448"/>
    </source>
</evidence>
<evidence type="ECO:0000313" key="12">
    <source>
        <dbReference type="Proteomes" id="UP001238179"/>
    </source>
</evidence>
<evidence type="ECO:0000313" key="11">
    <source>
        <dbReference type="EMBL" id="BDU71043.1"/>
    </source>
</evidence>
<dbReference type="GO" id="GO:0005524">
    <property type="term" value="F:ATP binding"/>
    <property type="evidence" value="ECO:0007669"/>
    <property type="project" value="UniProtKB-KW"/>
</dbReference>
<dbReference type="PANTHER" id="PTHR21499:SF59">
    <property type="entry name" value="ASPARTOKINASE"/>
    <property type="match status" value="1"/>
</dbReference>
<accession>A0AA48H344</accession>
<dbReference type="CDD" id="cd04243">
    <property type="entry name" value="AAK_AK-HSDH-like"/>
    <property type="match status" value="1"/>
</dbReference>
<comment type="catalytic activity">
    <reaction evidence="7 8">
        <text>L-aspartate + ATP = 4-phospho-L-aspartate + ADP</text>
        <dbReference type="Rhea" id="RHEA:23776"/>
        <dbReference type="ChEBI" id="CHEBI:29991"/>
        <dbReference type="ChEBI" id="CHEBI:30616"/>
        <dbReference type="ChEBI" id="CHEBI:57535"/>
        <dbReference type="ChEBI" id="CHEBI:456216"/>
        <dbReference type="EC" id="2.7.2.4"/>
    </reaction>
</comment>
<dbReference type="Proteomes" id="UP001238179">
    <property type="component" value="Chromosome"/>
</dbReference>
<dbReference type="Pfam" id="PF00696">
    <property type="entry name" value="AA_kinase"/>
    <property type="match status" value="1"/>
</dbReference>
<dbReference type="InterPro" id="IPR045865">
    <property type="entry name" value="ACT-like_dom_sf"/>
</dbReference>
<dbReference type="RefSeq" id="WP_316413938.1">
    <property type="nucleotide sequence ID" value="NZ_AP027080.1"/>
</dbReference>
<dbReference type="SUPFAM" id="SSF53633">
    <property type="entry name" value="Carbamate kinase-like"/>
    <property type="match status" value="1"/>
</dbReference>
<evidence type="ECO:0000256" key="9">
    <source>
        <dbReference type="RuleBase" id="RU004249"/>
    </source>
</evidence>
<dbReference type="Gene3D" id="1.20.120.1320">
    <property type="entry name" value="Aspartokinase, catalytic domain"/>
    <property type="match status" value="1"/>
</dbReference>
<comment type="similarity">
    <text evidence="2 8">Belongs to the aspartokinase family.</text>
</comment>
<comment type="pathway">
    <text evidence="9">Amino-acid biosynthesis; L-threonine biosynthesis; L-threonine from L-aspartate: step 1/5.</text>
</comment>
<evidence type="ECO:0000256" key="2">
    <source>
        <dbReference type="ARBA" id="ARBA00010122"/>
    </source>
</evidence>
<evidence type="ECO:0000256" key="4">
    <source>
        <dbReference type="ARBA" id="ARBA00022741"/>
    </source>
</evidence>
<comment type="pathway">
    <text evidence="1 9">Amino-acid biosynthesis; L-lysine biosynthesis via DAP pathway; (S)-tetrahydrodipicolinate from L-aspartate: step 1/4.</text>
</comment>
<protein>
    <recommendedName>
        <fullName evidence="8">Aspartokinase</fullName>
        <ecNumber evidence="8">2.7.2.4</ecNumber>
    </recommendedName>
</protein>
<sequence>MKVLKFGGTSVGTREALELAAEIIGRELPQGGLVVVSALSGTTDLILKAIHASAKGDLEAAGAARIALEARHWAAARALGVDEAVRPHWEPLFQSLAGLLQGMGLLWEASPRSRDAALALGETLSARLLETLLERRGLPAHFRDVREVLRTDARHGRARPDLERIREAAGPWREGLAKGALWVTQGFLGTAPDGSTTTLGRGGSDTTATLLGEALGAEEVQIWTDVDGVLSADPSLVPEARPIPVMSLREAAALSAFGAKVLHADALAPVSRAGFGLVVANTHRPEGSRTEIRAEAPARRPGEITSVAYKEGVSCLRVPPAQDSELLFQASTRLLEAGASLYGLLATPDGGLLVAKGETADSEAVLRDLAASGLSVQRGWAAVALVGEGLREAPGRALSLLGPLVDEPVAAILAGDTGVSLAFLVPDHRLSLLIPRLHSHCIEAAPRSGP</sequence>
<keyword evidence="4" id="KW-0547">Nucleotide-binding</keyword>
<dbReference type="GO" id="GO:0004072">
    <property type="term" value="F:aspartate kinase activity"/>
    <property type="evidence" value="ECO:0007669"/>
    <property type="project" value="UniProtKB-EC"/>
</dbReference>
<dbReference type="InterPro" id="IPR001341">
    <property type="entry name" value="Asp_kinase"/>
</dbReference>
<evidence type="ECO:0000259" key="10">
    <source>
        <dbReference type="Pfam" id="PF00696"/>
    </source>
</evidence>
<organism evidence="11 12">
    <name type="scientific">Mesoterricola silvestris</name>
    <dbReference type="NCBI Taxonomy" id="2927979"/>
    <lineage>
        <taxon>Bacteria</taxon>
        <taxon>Pseudomonadati</taxon>
        <taxon>Acidobacteriota</taxon>
        <taxon>Holophagae</taxon>
        <taxon>Holophagales</taxon>
        <taxon>Holophagaceae</taxon>
        <taxon>Mesoterricola</taxon>
    </lineage>
</organism>
<dbReference type="GO" id="GO:0009089">
    <property type="term" value="P:lysine biosynthetic process via diaminopimelate"/>
    <property type="evidence" value="ECO:0007669"/>
    <property type="project" value="TreeGrafter"/>
</dbReference>
<dbReference type="EMBL" id="AP027080">
    <property type="protein sequence ID" value="BDU71043.1"/>
    <property type="molecule type" value="Genomic_DNA"/>
</dbReference>
<evidence type="ECO:0000256" key="7">
    <source>
        <dbReference type="ARBA" id="ARBA00047872"/>
    </source>
</evidence>
<dbReference type="EC" id="2.7.2.4" evidence="8"/>
<dbReference type="PROSITE" id="PS00324">
    <property type="entry name" value="ASPARTOKINASE"/>
    <property type="match status" value="1"/>
</dbReference>
<dbReference type="Gene3D" id="3.40.1160.10">
    <property type="entry name" value="Acetylglutamate kinase-like"/>
    <property type="match status" value="1"/>
</dbReference>
<keyword evidence="5 8" id="KW-0418">Kinase</keyword>